<evidence type="ECO:0008006" key="3">
    <source>
        <dbReference type="Google" id="ProtNLM"/>
    </source>
</evidence>
<protein>
    <recommendedName>
        <fullName evidence="3">Reverse transcriptase Ty1/copia-type domain-containing protein</fullName>
    </recommendedName>
</protein>
<comment type="caution">
    <text evidence="1">The sequence shown here is derived from an EMBL/GenBank/DDBJ whole genome shotgun (WGS) entry which is preliminary data.</text>
</comment>
<keyword evidence="2" id="KW-1185">Reference proteome</keyword>
<name>A0AAV3R0Z3_LITER</name>
<dbReference type="AlphaFoldDB" id="A0AAV3R0Z3"/>
<organism evidence="1 2">
    <name type="scientific">Lithospermum erythrorhizon</name>
    <name type="common">Purple gromwell</name>
    <name type="synonym">Lithospermum officinale var. erythrorhizon</name>
    <dbReference type="NCBI Taxonomy" id="34254"/>
    <lineage>
        <taxon>Eukaryota</taxon>
        <taxon>Viridiplantae</taxon>
        <taxon>Streptophyta</taxon>
        <taxon>Embryophyta</taxon>
        <taxon>Tracheophyta</taxon>
        <taxon>Spermatophyta</taxon>
        <taxon>Magnoliopsida</taxon>
        <taxon>eudicotyledons</taxon>
        <taxon>Gunneridae</taxon>
        <taxon>Pentapetalae</taxon>
        <taxon>asterids</taxon>
        <taxon>lamiids</taxon>
        <taxon>Boraginales</taxon>
        <taxon>Boraginaceae</taxon>
        <taxon>Boraginoideae</taxon>
        <taxon>Lithospermeae</taxon>
        <taxon>Lithospermum</taxon>
    </lineage>
</organism>
<proteinExistence type="predicted"/>
<accession>A0AAV3R0Z3</accession>
<evidence type="ECO:0000313" key="1">
    <source>
        <dbReference type="EMBL" id="GAA0170029.1"/>
    </source>
</evidence>
<evidence type="ECO:0000313" key="2">
    <source>
        <dbReference type="Proteomes" id="UP001454036"/>
    </source>
</evidence>
<dbReference type="Proteomes" id="UP001454036">
    <property type="component" value="Unassembled WGS sequence"/>
</dbReference>
<reference evidence="1 2" key="1">
    <citation type="submission" date="2024-01" db="EMBL/GenBank/DDBJ databases">
        <title>The complete chloroplast genome sequence of Lithospermum erythrorhizon: insights into the phylogenetic relationship among Boraginaceae species and the maternal lineages of purple gromwells.</title>
        <authorList>
            <person name="Okada T."/>
            <person name="Watanabe K."/>
        </authorList>
    </citation>
    <scope>NUCLEOTIDE SEQUENCE [LARGE SCALE GENOMIC DNA]</scope>
</reference>
<gene>
    <name evidence="1" type="ORF">LIER_40876</name>
</gene>
<dbReference type="EMBL" id="BAABME010024345">
    <property type="protein sequence ID" value="GAA0170029.1"/>
    <property type="molecule type" value="Genomic_DNA"/>
</dbReference>
<sequence>MSLRPHPKPSLKKLANHPRALAVTTTETEPKCFTQANKCPLWRKAMSEEINAMMLSFKWSVLQIDIQNAFLHGTVYMVASGLCG</sequence>